<name>A0A5C5VMI8_9BACT</name>
<dbReference type="PANTHER" id="PTHR11647">
    <property type="entry name" value="HYDRANTOINASE/DIHYDROPYRIMIDINASE FAMILY MEMBER"/>
    <property type="match status" value="1"/>
</dbReference>
<dbReference type="InterPro" id="IPR050378">
    <property type="entry name" value="Metallo-dep_Hydrolases_sf"/>
</dbReference>
<dbReference type="GO" id="GO:0016740">
    <property type="term" value="F:transferase activity"/>
    <property type="evidence" value="ECO:0007669"/>
    <property type="project" value="UniProtKB-KW"/>
</dbReference>
<gene>
    <name evidence="2" type="primary">fhcA</name>
    <name evidence="2" type="ORF">Enr8_08060</name>
</gene>
<dbReference type="GO" id="GO:0016810">
    <property type="term" value="F:hydrolase activity, acting on carbon-nitrogen (but not peptide) bonds"/>
    <property type="evidence" value="ECO:0007669"/>
    <property type="project" value="InterPro"/>
</dbReference>
<dbReference type="InterPro" id="IPR032466">
    <property type="entry name" value="Metal_Hydrolase"/>
</dbReference>
<proteinExistence type="predicted"/>
<feature type="domain" description="Amidohydrolase 3" evidence="1">
    <location>
        <begin position="47"/>
        <end position="491"/>
    </location>
</feature>
<evidence type="ECO:0000259" key="1">
    <source>
        <dbReference type="Pfam" id="PF07969"/>
    </source>
</evidence>
<dbReference type="PANTHER" id="PTHR11647:SF1">
    <property type="entry name" value="COLLAPSIN RESPONSE MEDIATOR PROTEIN"/>
    <property type="match status" value="1"/>
</dbReference>
<comment type="caution">
    <text evidence="2">The sequence shown here is derived from an EMBL/GenBank/DDBJ whole genome shotgun (WGS) entry which is preliminary data.</text>
</comment>
<dbReference type="SUPFAM" id="SSF51556">
    <property type="entry name" value="Metallo-dependent hydrolases"/>
    <property type="match status" value="1"/>
</dbReference>
<sequence length="551" mass="61011">MSYVAIENGTLHDPANDIDGEVTTLWLRDGKVVAPPTEPNPEISRRIDARGYVVMPGGVDLHCHIAGPKVNAGRKMTPEYRRDHRIPRTEHTRSATGGLVPSTFGAGYMFAGLGYTTAMDAAIPGLHARHAHEELADTPLIDKGFYLLFGNNHFVLDHVREGRRAELDAYLGWSLHAAKAYGMKIVNPGGVENWKQISRKSLQQLDEPVPHFGVTPRQVVRELAAAADRLKLPHALHIHCNNLGMPGNYRTALHTMESLEGHRGHFAHVQFHSYGGDENDPTSFASNAAALIDYVNAHENITVDVGHVNPGRTLGMTGDAPFAQHLAEMTGNRWFAADCEQESSCGVIPMEFQPQKAMVHAVQWAIGLEWYLRIEDPWRVCMSSDHPNGGAIYRYPEIIHLLMDADFRREAIGQMHDQVGGRTTVADLDRQYTLQEIAIITRAAPARTLGLAHKGHLGVGADADITIYSPQDDIRTMFERPRYVLQAGRVICKEGQIMADVTGRTVYAEPDFDAEFLPHIESWFNEHYTIRFRNYAIAAESLASGSAIACG</sequence>
<dbReference type="OrthoDB" id="9775607at2"/>
<dbReference type="InterPro" id="IPR011059">
    <property type="entry name" value="Metal-dep_hydrolase_composite"/>
</dbReference>
<dbReference type="RefSeq" id="WP_146429310.1">
    <property type="nucleotide sequence ID" value="NZ_SJPF01000001.1"/>
</dbReference>
<evidence type="ECO:0000313" key="2">
    <source>
        <dbReference type="EMBL" id="TWT39111.1"/>
    </source>
</evidence>
<reference evidence="2 3" key="1">
    <citation type="submission" date="2019-02" db="EMBL/GenBank/DDBJ databases">
        <title>Deep-cultivation of Planctomycetes and their phenomic and genomic characterization uncovers novel biology.</title>
        <authorList>
            <person name="Wiegand S."/>
            <person name="Jogler M."/>
            <person name="Boedeker C."/>
            <person name="Pinto D."/>
            <person name="Vollmers J."/>
            <person name="Rivas-Marin E."/>
            <person name="Kohn T."/>
            <person name="Peeters S.H."/>
            <person name="Heuer A."/>
            <person name="Rast P."/>
            <person name="Oberbeckmann S."/>
            <person name="Bunk B."/>
            <person name="Jeske O."/>
            <person name="Meyerdierks A."/>
            <person name="Storesund J.E."/>
            <person name="Kallscheuer N."/>
            <person name="Luecker S."/>
            <person name="Lage O.M."/>
            <person name="Pohl T."/>
            <person name="Merkel B.J."/>
            <person name="Hornburger P."/>
            <person name="Mueller R.-W."/>
            <person name="Bruemmer F."/>
            <person name="Labrenz M."/>
            <person name="Spormann A.M."/>
            <person name="Op Den Camp H."/>
            <person name="Overmann J."/>
            <person name="Amann R."/>
            <person name="Jetten M.S.M."/>
            <person name="Mascher T."/>
            <person name="Medema M.H."/>
            <person name="Devos D.P."/>
            <person name="Kaster A.-K."/>
            <person name="Ovreas L."/>
            <person name="Rohde M."/>
            <person name="Galperin M.Y."/>
            <person name="Jogler C."/>
        </authorList>
    </citation>
    <scope>NUCLEOTIDE SEQUENCE [LARGE SCALE GENOMIC DNA]</scope>
    <source>
        <strain evidence="2 3">Enr8</strain>
    </source>
</reference>
<dbReference type="SUPFAM" id="SSF51338">
    <property type="entry name" value="Composite domain of metallo-dependent hydrolases"/>
    <property type="match status" value="2"/>
</dbReference>
<dbReference type="InterPro" id="IPR012027">
    <property type="entry name" value="Formylmethanofuran_DH_asu"/>
</dbReference>
<dbReference type="AlphaFoldDB" id="A0A5C5VMI8"/>
<dbReference type="NCBIfam" id="TIGR03121">
    <property type="entry name" value="one_C_dehyd_A"/>
    <property type="match status" value="1"/>
</dbReference>
<dbReference type="InterPro" id="IPR013108">
    <property type="entry name" value="Amidohydro_3"/>
</dbReference>
<dbReference type="EC" id="3.5.1.-" evidence="2"/>
<keyword evidence="2" id="KW-0808">Transferase</keyword>
<organism evidence="2 3">
    <name type="scientific">Blastopirellula retiformator</name>
    <dbReference type="NCBI Taxonomy" id="2527970"/>
    <lineage>
        <taxon>Bacteria</taxon>
        <taxon>Pseudomonadati</taxon>
        <taxon>Planctomycetota</taxon>
        <taxon>Planctomycetia</taxon>
        <taxon>Pirellulales</taxon>
        <taxon>Pirellulaceae</taxon>
        <taxon>Blastopirellula</taxon>
    </lineage>
</organism>
<keyword evidence="3" id="KW-1185">Reference proteome</keyword>
<keyword evidence="2" id="KW-0378">Hydrolase</keyword>
<dbReference type="EMBL" id="SJPF01000001">
    <property type="protein sequence ID" value="TWT39111.1"/>
    <property type="molecule type" value="Genomic_DNA"/>
</dbReference>
<protein>
    <submittedName>
        <fullName evidence="2">Formyltransferase/hydrolase complex Fhc subunit A</fullName>
        <ecNumber evidence="2">3.5.1.-</ecNumber>
    </submittedName>
</protein>
<dbReference type="Proteomes" id="UP000318878">
    <property type="component" value="Unassembled WGS sequence"/>
</dbReference>
<dbReference type="Pfam" id="PF07969">
    <property type="entry name" value="Amidohydro_3"/>
    <property type="match status" value="1"/>
</dbReference>
<dbReference type="Gene3D" id="3.20.20.140">
    <property type="entry name" value="Metal-dependent hydrolases"/>
    <property type="match status" value="1"/>
</dbReference>
<dbReference type="Gene3D" id="2.30.40.10">
    <property type="entry name" value="Urease, subunit C, domain 1"/>
    <property type="match status" value="2"/>
</dbReference>
<evidence type="ECO:0000313" key="3">
    <source>
        <dbReference type="Proteomes" id="UP000318878"/>
    </source>
</evidence>
<accession>A0A5C5VMI8</accession>